<proteinExistence type="predicted"/>
<evidence type="ECO:0000313" key="3">
    <source>
        <dbReference type="Proteomes" id="UP000183053"/>
    </source>
</evidence>
<sequence>MDGFHDGTARTPLHVDNRVYAGIDVRGHWFTAGMGTILTRGHLESTGWSSGAISRAVAAGELERLASGMYTVPDDSAPWVKYLLRVRAATVNRIHVVSHESAAALHDIPFLHPARTHVHFTTGRDHGGGVRGGRAGKVHLHPRPLQPEEITTVDGIPVTSRARTAVDVAMSGDLLRGVCAFDAVRLVRRYPRPDDPPPVSVDELHVHLDRLGTRRGVATARRALELSVERSESPGESWSRIDMLNWNLPQPRLQAEYAIGGRTYFADFAWGTLVGEFDGEGKYGETAEEQAAALAEEKARAAEFTDSGGEVIRWQWRHLIVPGRLHALLLPAMARHGLVDAARAR</sequence>
<gene>
    <name evidence="2" type="ORF">SAMN04489765_3610</name>
</gene>
<reference evidence="3" key="1">
    <citation type="submission" date="2016-10" db="EMBL/GenBank/DDBJ databases">
        <authorList>
            <person name="Varghese N."/>
            <person name="Submissions S."/>
        </authorList>
    </citation>
    <scope>NUCLEOTIDE SEQUENCE [LARGE SCALE GENOMIC DNA]</scope>
    <source>
        <strain evidence="3">DSM 44142</strain>
    </source>
</reference>
<name>A0A1H1GVP0_9ACTN</name>
<evidence type="ECO:0000313" key="2">
    <source>
        <dbReference type="EMBL" id="SDR17282.1"/>
    </source>
</evidence>
<protein>
    <submittedName>
        <fullName evidence="2">Transcriptional regulator, AbiEi antitoxin, Type IV TA system</fullName>
    </submittedName>
</protein>
<dbReference type="Proteomes" id="UP000183053">
    <property type="component" value="Unassembled WGS sequence"/>
</dbReference>
<dbReference type="InterPro" id="IPR025159">
    <property type="entry name" value="AbiEi_N"/>
</dbReference>
<dbReference type="AlphaFoldDB" id="A0A1H1GVP0"/>
<dbReference type="STRING" id="47312.SAMN04489765_3610"/>
<feature type="domain" description="AbiEi antitoxin N-terminal" evidence="1">
    <location>
        <begin position="37"/>
        <end position="73"/>
    </location>
</feature>
<organism evidence="2 3">
    <name type="scientific">Tsukamurella pulmonis</name>
    <dbReference type="NCBI Taxonomy" id="47312"/>
    <lineage>
        <taxon>Bacteria</taxon>
        <taxon>Bacillati</taxon>
        <taxon>Actinomycetota</taxon>
        <taxon>Actinomycetes</taxon>
        <taxon>Mycobacteriales</taxon>
        <taxon>Tsukamurellaceae</taxon>
        <taxon>Tsukamurella</taxon>
    </lineage>
</organism>
<dbReference type="Pfam" id="PF13338">
    <property type="entry name" value="AbiEi_4"/>
    <property type="match status" value="1"/>
</dbReference>
<keyword evidence="3" id="KW-1185">Reference proteome</keyword>
<evidence type="ECO:0000259" key="1">
    <source>
        <dbReference type="Pfam" id="PF13338"/>
    </source>
</evidence>
<accession>A0A1H1GVP0</accession>
<dbReference type="EMBL" id="FNLF01000002">
    <property type="protein sequence ID" value="SDR17282.1"/>
    <property type="molecule type" value="Genomic_DNA"/>
</dbReference>